<sequence length="415" mass="46421">MAGLIPLMLGSNRTSFISQQLPSPTRQSSRSPAPVSIPSPAPSPEPTSILKPTKRLSQPPPISLPVLPYSRADWKRTISEIKRQHVSRRYRACSARCSEILDNIKDTTQVEPVYLIYLHFYAATSMELCARPLPQTSPYRRSLLQQARTHFDRAASLINAAEDSVVRKTRSFSVCSSRSSSCHSASSSISSQAWTVDTRMSSPTSSIYSYEDLAAKSQPAPVTPEPKRVKKVSFSLPPSEPVFRTPEPIIRPDSPTLGFDDEYFQAGAARSALPALPKPKVQEIEIPLPRSVSSLSCLSLSRFDSPTPSEIDRDPSVVPRSVHRYFKHLEGLRTQLESHSASLDELLNTRRSLLLTAEDMLAQTKARTSTTEGEALRALDRQARIQRLRKTGWQRPRFDARRYEELCYAVMQELS</sequence>
<protein>
    <submittedName>
        <fullName evidence="2">Uncharacterized protein</fullName>
    </submittedName>
</protein>
<evidence type="ECO:0000256" key="1">
    <source>
        <dbReference type="SAM" id="MobiDB-lite"/>
    </source>
</evidence>
<accession>A0AAN6S6Y3</accession>
<dbReference type="Proteomes" id="UP001303473">
    <property type="component" value="Unassembled WGS sequence"/>
</dbReference>
<gene>
    <name evidence="2" type="ORF">QBC46DRAFT_65672</name>
</gene>
<feature type="compositionally biased region" description="Pro residues" evidence="1">
    <location>
        <begin position="35"/>
        <end position="45"/>
    </location>
</feature>
<name>A0AAN6S6Y3_9PEZI</name>
<dbReference type="AlphaFoldDB" id="A0AAN6S6Y3"/>
<feature type="compositionally biased region" description="Polar residues" evidence="1">
    <location>
        <begin position="16"/>
        <end position="27"/>
    </location>
</feature>
<dbReference type="EMBL" id="MU853771">
    <property type="protein sequence ID" value="KAK3942695.1"/>
    <property type="molecule type" value="Genomic_DNA"/>
</dbReference>
<organism evidence="2 3">
    <name type="scientific">Diplogelasinospora grovesii</name>
    <dbReference type="NCBI Taxonomy" id="303347"/>
    <lineage>
        <taxon>Eukaryota</taxon>
        <taxon>Fungi</taxon>
        <taxon>Dikarya</taxon>
        <taxon>Ascomycota</taxon>
        <taxon>Pezizomycotina</taxon>
        <taxon>Sordariomycetes</taxon>
        <taxon>Sordariomycetidae</taxon>
        <taxon>Sordariales</taxon>
        <taxon>Diplogelasinosporaceae</taxon>
        <taxon>Diplogelasinospora</taxon>
    </lineage>
</organism>
<reference evidence="3" key="1">
    <citation type="journal article" date="2023" name="Mol. Phylogenet. Evol.">
        <title>Genome-scale phylogeny and comparative genomics of the fungal order Sordariales.</title>
        <authorList>
            <person name="Hensen N."/>
            <person name="Bonometti L."/>
            <person name="Westerberg I."/>
            <person name="Brannstrom I.O."/>
            <person name="Guillou S."/>
            <person name="Cros-Aarteil S."/>
            <person name="Calhoun S."/>
            <person name="Haridas S."/>
            <person name="Kuo A."/>
            <person name="Mondo S."/>
            <person name="Pangilinan J."/>
            <person name="Riley R."/>
            <person name="LaButti K."/>
            <person name="Andreopoulos B."/>
            <person name="Lipzen A."/>
            <person name="Chen C."/>
            <person name="Yan M."/>
            <person name="Daum C."/>
            <person name="Ng V."/>
            <person name="Clum A."/>
            <person name="Steindorff A."/>
            <person name="Ohm R.A."/>
            <person name="Martin F."/>
            <person name="Silar P."/>
            <person name="Natvig D.O."/>
            <person name="Lalanne C."/>
            <person name="Gautier V."/>
            <person name="Ament-Velasquez S.L."/>
            <person name="Kruys A."/>
            <person name="Hutchinson M.I."/>
            <person name="Powell A.J."/>
            <person name="Barry K."/>
            <person name="Miller A.N."/>
            <person name="Grigoriev I.V."/>
            <person name="Debuchy R."/>
            <person name="Gladieux P."/>
            <person name="Hiltunen Thoren M."/>
            <person name="Johannesson H."/>
        </authorList>
    </citation>
    <scope>NUCLEOTIDE SEQUENCE [LARGE SCALE GENOMIC DNA]</scope>
    <source>
        <strain evidence="3">CBS 340.73</strain>
    </source>
</reference>
<feature type="region of interest" description="Disordered" evidence="1">
    <location>
        <begin position="16"/>
        <end position="62"/>
    </location>
</feature>
<proteinExistence type="predicted"/>
<evidence type="ECO:0000313" key="2">
    <source>
        <dbReference type="EMBL" id="KAK3942695.1"/>
    </source>
</evidence>
<evidence type="ECO:0000313" key="3">
    <source>
        <dbReference type="Proteomes" id="UP001303473"/>
    </source>
</evidence>
<keyword evidence="3" id="KW-1185">Reference proteome</keyword>
<comment type="caution">
    <text evidence="2">The sequence shown here is derived from an EMBL/GenBank/DDBJ whole genome shotgun (WGS) entry which is preliminary data.</text>
</comment>